<dbReference type="InterPro" id="IPR001138">
    <property type="entry name" value="Zn2Cys6_DnaBD"/>
</dbReference>
<evidence type="ECO:0000313" key="6">
    <source>
        <dbReference type="Proteomes" id="UP000490939"/>
    </source>
</evidence>
<dbReference type="Pfam" id="PF00172">
    <property type="entry name" value="Zn_clus"/>
    <property type="match status" value="1"/>
</dbReference>
<dbReference type="InterPro" id="IPR036864">
    <property type="entry name" value="Zn2-C6_fun-type_DNA-bd_sf"/>
</dbReference>
<dbReference type="PROSITE" id="PS50048">
    <property type="entry name" value="ZN2_CY6_FUNGAL_2"/>
    <property type="match status" value="1"/>
</dbReference>
<dbReference type="PANTHER" id="PTHR37534:SF43">
    <property type="entry name" value="FINGER DOMAIN PROTEIN, PUTATIVE (AFU_ORTHOLOGUE AFUA_1G01850)-RELATED"/>
    <property type="match status" value="1"/>
</dbReference>
<evidence type="ECO:0000256" key="1">
    <source>
        <dbReference type="ARBA" id="ARBA00004123"/>
    </source>
</evidence>
<feature type="domain" description="Zn(2)-C6 fungal-type" evidence="4">
    <location>
        <begin position="19"/>
        <end position="49"/>
    </location>
</feature>
<dbReference type="GO" id="GO:0008270">
    <property type="term" value="F:zinc ion binding"/>
    <property type="evidence" value="ECO:0007669"/>
    <property type="project" value="InterPro"/>
</dbReference>
<gene>
    <name evidence="5" type="ORF">EG327_009570</name>
</gene>
<sequence length="867" mass="96514">MPRPKKEGAPEPKKRSRTGCWPCKARKVKCGEEKPRCLNCDRQGETCDYSIRLNWGGRIKNKNEGLFHFDSPSAGNSPSTIVFPTPEALTGHSTPSPSPSTFAHSPKFTNTLRHARSHSNLSPSSSHSPLQIDPDLMKPFGHNHSRSLHTFGHGGGQQYPVLPDIQTGPSITMAAPMPSPSPRANITSAPSSEHRVFTFRTSTEYPSPSVSDISPAFSGDSSLSSHDSPASMLPPFRGLASPPTRAHTYSEEPPSMLDHRAKRMRVGNFGEGWSIPGSPHGFSNDSLLASDTRSIVSNAPSPNLDFLAPYSPYQGSPLTPSSSVASSEEQLRSGSRSTITPLHQYNAALVQDPPDLRRLSVASLMNDPGEEPKPVYRSSLRQYPITSNLERTTTYGYDCGRRDFDTPRNNDADAIMIFSPPTSWENTFNDDPGFPVNDFAAQFGQRSRDMAFEPGGYYAKPVAIKIPQDLEPLPPQLLENGMNLLYFHHFLNHTARILVPHDCDMNPFRMVLPQMALRDPDLLNLLLAYSASHRARLLNHPEPANRIAMWVKDLFPKLRRALMGTDPITIEALATAIMLASLEILSPNAFEVNIPWRDHLSMARQMTIARGGPKPLHREDKVSYFLSRWFAYLDVMGSLSGRKIDKPLSSNYWADDDVTEEGDFQIDCLLGFTTRCVKILARVAELAKQVEIDRLDANGDVRDDWRPQPNIVAQAEQLKHDLREAREHVYKPCPYRSPADSANEIGWDSLEIIACNDMFHWAGLIQIDRRILNIPLEDAEVQTAVREIVGALYKIRPGSTAEANILFPLFTAGCHARDPGQRERIMDRLSSVESFGMTHMGRAGKLMRRVWDSGRAWEGLVSDEFVG</sequence>
<dbReference type="PROSITE" id="PS00463">
    <property type="entry name" value="ZN2_CY6_FUNGAL_1"/>
    <property type="match status" value="1"/>
</dbReference>
<evidence type="ECO:0000259" key="4">
    <source>
        <dbReference type="PROSITE" id="PS50048"/>
    </source>
</evidence>
<dbReference type="Pfam" id="PF11951">
    <property type="entry name" value="Fungal_trans_2"/>
    <property type="match status" value="1"/>
</dbReference>
<dbReference type="GO" id="GO:0000981">
    <property type="term" value="F:DNA-binding transcription factor activity, RNA polymerase II-specific"/>
    <property type="evidence" value="ECO:0007669"/>
    <property type="project" value="InterPro"/>
</dbReference>
<dbReference type="Proteomes" id="UP000490939">
    <property type="component" value="Unassembled WGS sequence"/>
</dbReference>
<dbReference type="CDD" id="cd00067">
    <property type="entry name" value="GAL4"/>
    <property type="match status" value="1"/>
</dbReference>
<dbReference type="SMART" id="SM00066">
    <property type="entry name" value="GAL4"/>
    <property type="match status" value="1"/>
</dbReference>
<dbReference type="GO" id="GO:0005634">
    <property type="term" value="C:nucleus"/>
    <property type="evidence" value="ECO:0007669"/>
    <property type="project" value="UniProtKB-SubCell"/>
</dbReference>
<feature type="compositionally biased region" description="Low complexity" evidence="3">
    <location>
        <begin position="118"/>
        <end position="130"/>
    </location>
</feature>
<dbReference type="OrthoDB" id="5229455at2759"/>
<feature type="region of interest" description="Disordered" evidence="3">
    <location>
        <begin position="316"/>
        <end position="336"/>
    </location>
</feature>
<dbReference type="AlphaFoldDB" id="A0A8H3UP43"/>
<feature type="region of interest" description="Disordered" evidence="3">
    <location>
        <begin position="114"/>
        <end position="158"/>
    </location>
</feature>
<feature type="compositionally biased region" description="Polar residues" evidence="3">
    <location>
        <begin position="203"/>
        <end position="212"/>
    </location>
</feature>
<keyword evidence="2" id="KW-0539">Nucleus</keyword>
<evidence type="ECO:0000313" key="5">
    <source>
        <dbReference type="EMBL" id="KAE9972199.1"/>
    </source>
</evidence>
<dbReference type="InterPro" id="IPR021858">
    <property type="entry name" value="Fun_TF"/>
</dbReference>
<feature type="compositionally biased region" description="Low complexity" evidence="3">
    <location>
        <begin position="218"/>
        <end position="231"/>
    </location>
</feature>
<dbReference type="SUPFAM" id="SSF57701">
    <property type="entry name" value="Zn2/Cys6 DNA-binding domain"/>
    <property type="match status" value="1"/>
</dbReference>
<feature type="compositionally biased region" description="Low complexity" evidence="3">
    <location>
        <begin position="316"/>
        <end position="328"/>
    </location>
</feature>
<dbReference type="PANTHER" id="PTHR37534">
    <property type="entry name" value="TRANSCRIPTIONAL ACTIVATOR PROTEIN UGA3"/>
    <property type="match status" value="1"/>
</dbReference>
<accession>A0A8H3UP43</accession>
<feature type="region of interest" description="Disordered" evidence="3">
    <location>
        <begin position="203"/>
        <end position="252"/>
    </location>
</feature>
<keyword evidence="6" id="KW-1185">Reference proteome</keyword>
<comment type="subcellular location">
    <subcellularLocation>
        <location evidence="1">Nucleus</location>
    </subcellularLocation>
</comment>
<reference evidence="5 6" key="1">
    <citation type="submission" date="2019-07" db="EMBL/GenBank/DDBJ databases">
        <title>Venturia inaequalis Genome Resource.</title>
        <authorList>
            <person name="Lichtner F.J."/>
        </authorList>
    </citation>
    <scope>NUCLEOTIDE SEQUENCE [LARGE SCALE GENOMIC DNA]</scope>
    <source>
        <strain evidence="5 6">DMI_063113</strain>
    </source>
</reference>
<dbReference type="EMBL" id="WNWR01000642">
    <property type="protein sequence ID" value="KAE9972199.1"/>
    <property type="molecule type" value="Genomic_DNA"/>
</dbReference>
<evidence type="ECO:0000256" key="2">
    <source>
        <dbReference type="ARBA" id="ARBA00023242"/>
    </source>
</evidence>
<protein>
    <recommendedName>
        <fullName evidence="4">Zn(2)-C6 fungal-type domain-containing protein</fullName>
    </recommendedName>
</protein>
<comment type="caution">
    <text evidence="5">The sequence shown here is derived from an EMBL/GenBank/DDBJ whole genome shotgun (WGS) entry which is preliminary data.</text>
</comment>
<dbReference type="GO" id="GO:0045944">
    <property type="term" value="P:positive regulation of transcription by RNA polymerase II"/>
    <property type="evidence" value="ECO:0007669"/>
    <property type="project" value="TreeGrafter"/>
</dbReference>
<organism evidence="5 6">
    <name type="scientific">Venturia inaequalis</name>
    <name type="common">Apple scab fungus</name>
    <dbReference type="NCBI Taxonomy" id="5025"/>
    <lineage>
        <taxon>Eukaryota</taxon>
        <taxon>Fungi</taxon>
        <taxon>Dikarya</taxon>
        <taxon>Ascomycota</taxon>
        <taxon>Pezizomycotina</taxon>
        <taxon>Dothideomycetes</taxon>
        <taxon>Pleosporomycetidae</taxon>
        <taxon>Venturiales</taxon>
        <taxon>Venturiaceae</taxon>
        <taxon>Venturia</taxon>
    </lineage>
</organism>
<dbReference type="GO" id="GO:0000976">
    <property type="term" value="F:transcription cis-regulatory region binding"/>
    <property type="evidence" value="ECO:0007669"/>
    <property type="project" value="TreeGrafter"/>
</dbReference>
<dbReference type="Gene3D" id="4.10.240.10">
    <property type="entry name" value="Zn(2)-C6 fungal-type DNA-binding domain"/>
    <property type="match status" value="1"/>
</dbReference>
<name>A0A8H3UP43_VENIN</name>
<evidence type="ECO:0000256" key="3">
    <source>
        <dbReference type="SAM" id="MobiDB-lite"/>
    </source>
</evidence>
<proteinExistence type="predicted"/>